<dbReference type="RefSeq" id="WP_120414211.1">
    <property type="nucleotide sequence ID" value="NZ_RAWX01000001.1"/>
</dbReference>
<protein>
    <submittedName>
        <fullName evidence="2">Uncharacterized protein</fullName>
    </submittedName>
</protein>
<reference evidence="2 3" key="1">
    <citation type="submission" date="2018-09" db="EMBL/GenBank/DDBJ databases">
        <title>Genome sequencing of Aeromonas veronii MS-17-88.</title>
        <authorList>
            <person name="Tekedar H.C."/>
            <person name="Arick M.A."/>
            <person name="Hsu C.-Y."/>
            <person name="Thrash A."/>
            <person name="Karsi A."/>
            <person name="Lawrence M.L."/>
            <person name="Abdelhamed H."/>
        </authorList>
    </citation>
    <scope>NUCLEOTIDE SEQUENCE [LARGE SCALE GENOMIC DNA]</scope>
    <source>
        <strain evidence="2 3">MS 17-88</strain>
    </source>
</reference>
<feature type="chain" id="PRO_5017284882" evidence="1">
    <location>
        <begin position="36"/>
        <end position="371"/>
    </location>
</feature>
<evidence type="ECO:0000256" key="1">
    <source>
        <dbReference type="SAM" id="SignalP"/>
    </source>
</evidence>
<dbReference type="Pfam" id="PF14559">
    <property type="entry name" value="TPR_19"/>
    <property type="match status" value="1"/>
</dbReference>
<dbReference type="SUPFAM" id="SSF48452">
    <property type="entry name" value="TPR-like"/>
    <property type="match status" value="1"/>
</dbReference>
<keyword evidence="1" id="KW-0732">Signal</keyword>
<dbReference type="Proteomes" id="UP000281725">
    <property type="component" value="Unassembled WGS sequence"/>
</dbReference>
<accession>A0A3A9IYI0</accession>
<proteinExistence type="predicted"/>
<dbReference type="Gene3D" id="1.25.40.10">
    <property type="entry name" value="Tetratricopeptide repeat domain"/>
    <property type="match status" value="1"/>
</dbReference>
<dbReference type="InterPro" id="IPR011990">
    <property type="entry name" value="TPR-like_helical_dom_sf"/>
</dbReference>
<sequence length="371" mass="40334">MQSMLSRCEFRHTRSGTMGSLWLALGMTLSGAALAVASPEPPVTTSANGAPTASVVSSAPSAAQIQQWAYSAQDISLPAVERADALRQLAAYPNQNSLVAVARSLRDEHALVREAAVIAADPYQFAHRWRLLSPLLADSSAEVRRAATLNLARDYGAMNEGQLSAIGQPLAEVSEYLARQQDPAQQLLQADLYRWTRQWDKAQASYEQLLANQPDNPRIWLGLSDNLRAQQRDGEALALLNKGILALPQNANLHYAKALTQVRLDQKSEAAVTMAQAATLAGNNSYFWYLNGVLQEQLDLEKAIGSFELAYRISGAPEQLYAVCDIYLRHDHPKSDACMSELGKIAPPEVLAELNSKRASKTSTPPVSAGQ</sequence>
<dbReference type="EMBL" id="RAWX01000001">
    <property type="protein sequence ID" value="RKJ91592.1"/>
    <property type="molecule type" value="Genomic_DNA"/>
</dbReference>
<organism evidence="2 3">
    <name type="scientific">Aeromonas veronii</name>
    <dbReference type="NCBI Taxonomy" id="654"/>
    <lineage>
        <taxon>Bacteria</taxon>
        <taxon>Pseudomonadati</taxon>
        <taxon>Pseudomonadota</taxon>
        <taxon>Gammaproteobacteria</taxon>
        <taxon>Aeromonadales</taxon>
        <taxon>Aeromonadaceae</taxon>
        <taxon>Aeromonas</taxon>
    </lineage>
</organism>
<dbReference type="AlphaFoldDB" id="A0A3A9IYI0"/>
<evidence type="ECO:0000313" key="2">
    <source>
        <dbReference type="EMBL" id="RKJ91592.1"/>
    </source>
</evidence>
<evidence type="ECO:0000313" key="3">
    <source>
        <dbReference type="Proteomes" id="UP000281725"/>
    </source>
</evidence>
<feature type="signal peptide" evidence="1">
    <location>
        <begin position="1"/>
        <end position="35"/>
    </location>
</feature>
<dbReference type="InterPro" id="IPR016024">
    <property type="entry name" value="ARM-type_fold"/>
</dbReference>
<dbReference type="SUPFAM" id="SSF48371">
    <property type="entry name" value="ARM repeat"/>
    <property type="match status" value="1"/>
</dbReference>
<gene>
    <name evidence="2" type="ORF">D6R50_02985</name>
</gene>
<comment type="caution">
    <text evidence="2">The sequence shown here is derived from an EMBL/GenBank/DDBJ whole genome shotgun (WGS) entry which is preliminary data.</text>
</comment>
<name>A0A3A9IYI0_AERVE</name>